<feature type="compositionally biased region" description="Acidic residues" evidence="1">
    <location>
        <begin position="55"/>
        <end position="80"/>
    </location>
</feature>
<name>A0A0L8I3R9_OCTBM</name>
<evidence type="ECO:0000313" key="2">
    <source>
        <dbReference type="EMBL" id="KOF95720.1"/>
    </source>
</evidence>
<organism evidence="2">
    <name type="scientific">Octopus bimaculoides</name>
    <name type="common">California two-spotted octopus</name>
    <dbReference type="NCBI Taxonomy" id="37653"/>
    <lineage>
        <taxon>Eukaryota</taxon>
        <taxon>Metazoa</taxon>
        <taxon>Spiralia</taxon>
        <taxon>Lophotrochozoa</taxon>
        <taxon>Mollusca</taxon>
        <taxon>Cephalopoda</taxon>
        <taxon>Coleoidea</taxon>
        <taxon>Octopodiformes</taxon>
        <taxon>Octopoda</taxon>
        <taxon>Incirrata</taxon>
        <taxon>Octopodidae</taxon>
        <taxon>Octopus</taxon>
    </lineage>
</organism>
<protein>
    <submittedName>
        <fullName evidence="2">Uncharacterized protein</fullName>
    </submittedName>
</protein>
<reference evidence="2" key="1">
    <citation type="submission" date="2015-07" db="EMBL/GenBank/DDBJ databases">
        <title>MeaNS - Measles Nucleotide Surveillance Program.</title>
        <authorList>
            <person name="Tran T."/>
            <person name="Druce J."/>
        </authorList>
    </citation>
    <scope>NUCLEOTIDE SEQUENCE</scope>
    <source>
        <strain evidence="2">UCB-OBI-ISO-001</strain>
        <tissue evidence="2">Gonad</tissue>
    </source>
</reference>
<sequence>MDIVTCWYYEKDKTVLTKFATCPFQGGHIDAVGGQYGHRLFFFLAGIKRYNRFDDDGDNDDDDDDDNDDGDDDDDDDDDIAVSPLPGNSFMWHIY</sequence>
<accession>A0A0L8I3R9</accession>
<feature type="region of interest" description="Disordered" evidence="1">
    <location>
        <begin position="53"/>
        <end position="95"/>
    </location>
</feature>
<dbReference type="EMBL" id="KQ416694">
    <property type="protein sequence ID" value="KOF95720.1"/>
    <property type="molecule type" value="Genomic_DNA"/>
</dbReference>
<gene>
    <name evidence="2" type="ORF">OCBIM_22037403mg</name>
</gene>
<dbReference type="AlphaFoldDB" id="A0A0L8I3R9"/>
<evidence type="ECO:0000256" key="1">
    <source>
        <dbReference type="SAM" id="MobiDB-lite"/>
    </source>
</evidence>
<proteinExistence type="predicted"/>